<feature type="compositionally biased region" description="Pro residues" evidence="2">
    <location>
        <begin position="444"/>
        <end position="466"/>
    </location>
</feature>
<dbReference type="SUPFAM" id="SSF89796">
    <property type="entry name" value="CoA-transferase family III (CaiB/BaiF)"/>
    <property type="match status" value="2"/>
</dbReference>
<protein>
    <submittedName>
        <fullName evidence="3">Uncharacterized protein</fullName>
    </submittedName>
</protein>
<evidence type="ECO:0000313" key="3">
    <source>
        <dbReference type="EMBL" id="EGB05836.1"/>
    </source>
</evidence>
<dbReference type="KEGG" id="aaf:AURANDRAFT_66054"/>
<organism evidence="4">
    <name type="scientific">Aureococcus anophagefferens</name>
    <name type="common">Harmful bloom alga</name>
    <dbReference type="NCBI Taxonomy" id="44056"/>
    <lineage>
        <taxon>Eukaryota</taxon>
        <taxon>Sar</taxon>
        <taxon>Stramenopiles</taxon>
        <taxon>Ochrophyta</taxon>
        <taxon>Pelagophyceae</taxon>
        <taxon>Pelagomonadales</taxon>
        <taxon>Pelagomonadaceae</taxon>
        <taxon>Aureococcus</taxon>
    </lineage>
</organism>
<accession>F0YG53</accession>
<dbReference type="OrthoDB" id="2308815at2759"/>
<dbReference type="GO" id="GO:0003824">
    <property type="term" value="F:catalytic activity"/>
    <property type="evidence" value="ECO:0007669"/>
    <property type="project" value="InterPro"/>
</dbReference>
<gene>
    <name evidence="3" type="ORF">AURANDRAFT_66054</name>
</gene>
<reference evidence="3 4" key="1">
    <citation type="journal article" date="2011" name="Proc. Natl. Acad. Sci. U.S.A.">
        <title>Niche of harmful alga Aureococcus anophagefferens revealed through ecogenomics.</title>
        <authorList>
            <person name="Gobler C.J."/>
            <person name="Berry D.L."/>
            <person name="Dyhrman S.T."/>
            <person name="Wilhelm S.W."/>
            <person name="Salamov A."/>
            <person name="Lobanov A.V."/>
            <person name="Zhang Y."/>
            <person name="Collier J.L."/>
            <person name="Wurch L.L."/>
            <person name="Kustka A.B."/>
            <person name="Dill B.D."/>
            <person name="Shah M."/>
            <person name="VerBerkmoes N.C."/>
            <person name="Kuo A."/>
            <person name="Terry A."/>
            <person name="Pangilinan J."/>
            <person name="Lindquist E.A."/>
            <person name="Lucas S."/>
            <person name="Paulsen I.T."/>
            <person name="Hattenrath-Lehmann T.K."/>
            <person name="Talmage S.C."/>
            <person name="Walker E.A."/>
            <person name="Koch F."/>
            <person name="Burson A.M."/>
            <person name="Marcoval M.A."/>
            <person name="Tang Y.Z."/>
            <person name="Lecleir G.R."/>
            <person name="Coyne K.J."/>
            <person name="Berg G.M."/>
            <person name="Bertrand E.M."/>
            <person name="Saito M.A."/>
            <person name="Gladyshev V.N."/>
            <person name="Grigoriev I.V."/>
        </authorList>
    </citation>
    <scope>NUCLEOTIDE SEQUENCE [LARGE SCALE GENOMIC DNA]</scope>
    <source>
        <strain evidence="4">CCMP 1984</strain>
    </source>
</reference>
<feature type="region of interest" description="Disordered" evidence="2">
    <location>
        <begin position="444"/>
        <end position="472"/>
    </location>
</feature>
<dbReference type="eggNOG" id="KOG3957">
    <property type="taxonomic scope" value="Eukaryota"/>
</dbReference>
<evidence type="ECO:0000256" key="1">
    <source>
        <dbReference type="ARBA" id="ARBA00008383"/>
    </source>
</evidence>
<proteinExistence type="inferred from homology"/>
<dbReference type="RefSeq" id="XP_009039380.1">
    <property type="nucleotide sequence ID" value="XM_009041132.1"/>
</dbReference>
<name>F0YG53_AURAN</name>
<dbReference type="PANTHER" id="PTHR48229:SF1">
    <property type="entry name" value="ALPHA METHYLACYL-COA RACEMASE-RELATED"/>
    <property type="match status" value="1"/>
</dbReference>
<evidence type="ECO:0000313" key="4">
    <source>
        <dbReference type="Proteomes" id="UP000002729"/>
    </source>
</evidence>
<comment type="similarity">
    <text evidence="1">Belongs to the CoA-transferase III family.</text>
</comment>
<dbReference type="Gene3D" id="3.40.50.10540">
    <property type="entry name" value="Crotonobetainyl-coa:carnitine coa-transferase, domain 1"/>
    <property type="match status" value="1"/>
</dbReference>
<dbReference type="InterPro" id="IPR023606">
    <property type="entry name" value="CoA-Trfase_III_dom_1_sf"/>
</dbReference>
<dbReference type="GeneID" id="20225629"/>
<evidence type="ECO:0000256" key="2">
    <source>
        <dbReference type="SAM" id="MobiDB-lite"/>
    </source>
</evidence>
<feature type="region of interest" description="Disordered" evidence="2">
    <location>
        <begin position="1200"/>
        <end position="1247"/>
    </location>
</feature>
<keyword evidence="4" id="KW-1185">Reference proteome</keyword>
<sequence>MHAIAPNSLALEASAAPPGDSGGEQPPADASSRAIVFFDALAFDPTDLVVNDACPALAEHLRIDPSTPCTILGDGDSRSAAATRLAFFAVELDGRAGSVFHVADDATPGDAAAAPDIFAETAQRLAARSNVAFARSDPAALMSLRLRGLDLTTMAAHLQRVRPWTTAADAEPVWLANKRAVLVSDLYAYVRTVCRGVLVDLGAAERAGIVFRGGSPPYEWVMVASTAFSVAPEEAEIDKGEELRLFRRLATELRTWLRHALPPPHELVLSRSGIAPFLQSRLVLRNYQSCATPTTSHVRYAVAVFGKELGLEWFASRERNGASIVRAVGDAGPAPAPELLLQAESPVDGARELQRDLAAQQLVDDLHAWLRRSGCTEVSCADLVPFYGAFPRYRKGGGQGSGIKHAIVRFGGAKLSWVETRGGGDARIVLAPVAAEARGPPPPPAYAPFAAPPPFAPPPPPPPSPPGLGADDDAARLVRGVLDLVIGDDEVEAFATPVKGSPPPSETSTAASSSESSFASASWPWARAALTPIPAPAAPGLSRLQPPTTPWDQAAERYRPLDCRERAARAKNVGSRTMRPCYVVLGLAAAARGGALTKSTLRVRTWWRLLREYGSMKRVYAAHAAQDFFVYGTPPARYEDLGSHVAFAQLEALRARKNDGAAFASTVTFAGDFPVLPTYLPIEEGAAACLGILGLAAADLHELRGGSPQEVTVRQSDAGLSTAGYMFLDVEPDGNYGGCKGFEGTIDQEGKVNPVRKAYEAGDGSHVFLHGGFPKLKRGILDFLDAAPTVESIGAAVKKWKGADLEAAMQAKQLAVTLCRTPAEWRASPQGRVVAGLEPVTFSRAEGDHAGHVRRLKPGVRPLSDVIVVDFSHVIASPMVGRTLADFGATVFKVVTKKRPRRALFDEETNNGKQPLELDLADAADLARLWSLLDAADVLVDGYTEGALAKFGLDEAAVFARCPHLVFLRVSCYGHDGPLSAAKGFQQNANFATGVGTIADEDLLGYQLTSQTDYATGFLGAFGVVRALTERQLAAERGELAPMRVRASLCQAATWMAQFGARLPTFRDYAKRITRLLFKLDGRMRVDGNLKYLPLALTMSETPPARVTGFARWWTDDVEPAEVDPNMVSIKLEDLKDHLKLVTTLGERFKECKSKDNHVFMFVKEFLKVNDAKFTSADLADLIILLTNNKKAKDLLIEKPTESNKTKKSKKKSKKEQLEQNKKHADLFGEAEAGEYDNYEDQYDDFF</sequence>
<dbReference type="InterPro" id="IPR052985">
    <property type="entry name" value="CoA-trans_III_biosynth/detox"/>
</dbReference>
<feature type="compositionally biased region" description="Basic and acidic residues" evidence="2">
    <location>
        <begin position="1215"/>
        <end position="1227"/>
    </location>
</feature>
<dbReference type="Proteomes" id="UP000002729">
    <property type="component" value="Unassembled WGS sequence"/>
</dbReference>
<dbReference type="EMBL" id="GL833138">
    <property type="protein sequence ID" value="EGB05836.1"/>
    <property type="molecule type" value="Genomic_DNA"/>
</dbReference>
<feature type="region of interest" description="Disordered" evidence="2">
    <location>
        <begin position="495"/>
        <end position="514"/>
    </location>
</feature>
<dbReference type="PANTHER" id="PTHR48229">
    <property type="entry name" value="CAIB/BAIF FAMILY ENZYME (AFU_ORTHOLOGUE AFUA_1G05360)-RELATED"/>
    <property type="match status" value="1"/>
</dbReference>
<dbReference type="InterPro" id="IPR003673">
    <property type="entry name" value="CoA-Trfase_fam_III"/>
</dbReference>
<feature type="region of interest" description="Disordered" evidence="2">
    <location>
        <begin position="1"/>
        <end position="29"/>
    </location>
</feature>
<dbReference type="Pfam" id="PF02515">
    <property type="entry name" value="CoA_transf_3"/>
    <property type="match status" value="1"/>
</dbReference>
<feature type="compositionally biased region" description="Acidic residues" evidence="2">
    <location>
        <begin position="1232"/>
        <end position="1247"/>
    </location>
</feature>
<dbReference type="AlphaFoldDB" id="F0YG53"/>
<dbReference type="InParanoid" id="F0YG53"/>